<keyword evidence="5" id="KW-1185">Reference proteome</keyword>
<organism evidence="4 5">
    <name type="scientific">Kluyvera cryocrescens</name>
    <name type="common">Kluyvera citrophila</name>
    <dbReference type="NCBI Taxonomy" id="580"/>
    <lineage>
        <taxon>Bacteria</taxon>
        <taxon>Pseudomonadati</taxon>
        <taxon>Pseudomonadota</taxon>
        <taxon>Gammaproteobacteria</taxon>
        <taxon>Enterobacterales</taxon>
        <taxon>Enterobacteriaceae</taxon>
        <taxon>Kluyvera</taxon>
    </lineage>
</organism>
<name>A0A485CQ16_KLUCR</name>
<protein>
    <submittedName>
        <fullName evidence="4">Glucans biosynthesis protein D</fullName>
    </submittedName>
</protein>
<dbReference type="InterPro" id="IPR007444">
    <property type="entry name" value="Glucan_biosyn_MdoG_C"/>
</dbReference>
<dbReference type="PANTHER" id="PTHR30504">
    <property type="entry name" value="GLUCANS BIOSYNTHESIS PROTEIN"/>
    <property type="match status" value="1"/>
</dbReference>
<sequence length="113" mass="12840">MGGKGAVSLMEIPTTGETLDNIVCFWQPEKPMKAGDTMDFSYRLYWSAMPPIRSPLARVLATRTGMGSFPEGWAPGEHYPEKWSRRFAIGLRWRRPESGRTEGHRAGYHALQR</sequence>
<dbReference type="AlphaFoldDB" id="A0A485CQ16"/>
<dbReference type="SUPFAM" id="SSF74650">
    <property type="entry name" value="Galactose mutarotase-like"/>
    <property type="match status" value="1"/>
</dbReference>
<dbReference type="Pfam" id="PF04349">
    <property type="entry name" value="MdoG"/>
    <property type="match status" value="1"/>
</dbReference>
<dbReference type="GO" id="GO:0003824">
    <property type="term" value="F:catalytic activity"/>
    <property type="evidence" value="ECO:0007669"/>
    <property type="project" value="InterPro"/>
</dbReference>
<dbReference type="InterPro" id="IPR014438">
    <property type="entry name" value="Glucan_biosyn_MdoG/MdoD"/>
</dbReference>
<dbReference type="InterPro" id="IPR014718">
    <property type="entry name" value="GH-type_carb-bd"/>
</dbReference>
<dbReference type="InterPro" id="IPR011013">
    <property type="entry name" value="Gal_mutarotase_sf_dom"/>
</dbReference>
<comment type="subcellular location">
    <subcellularLocation>
        <location evidence="1">Periplasm</location>
    </subcellularLocation>
</comment>
<accession>A0A485CQ16</accession>
<dbReference type="Gene3D" id="2.70.98.10">
    <property type="match status" value="1"/>
</dbReference>
<evidence type="ECO:0000313" key="4">
    <source>
        <dbReference type="EMBL" id="VFS86846.1"/>
    </source>
</evidence>
<dbReference type="Proteomes" id="UP000401081">
    <property type="component" value="Unassembled WGS sequence"/>
</dbReference>
<reference evidence="4 5" key="1">
    <citation type="submission" date="2019-03" db="EMBL/GenBank/DDBJ databases">
        <authorList>
            <consortium name="Pathogen Informatics"/>
        </authorList>
    </citation>
    <scope>NUCLEOTIDE SEQUENCE [LARGE SCALE GENOMIC DNA]</scope>
    <source>
        <strain evidence="4 5">NCTC12993</strain>
    </source>
</reference>
<dbReference type="EMBL" id="CAADJD010000028">
    <property type="protein sequence ID" value="VFS86846.1"/>
    <property type="molecule type" value="Genomic_DNA"/>
</dbReference>
<evidence type="ECO:0000313" key="5">
    <source>
        <dbReference type="Proteomes" id="UP000401081"/>
    </source>
</evidence>
<dbReference type="GO" id="GO:0030246">
    <property type="term" value="F:carbohydrate binding"/>
    <property type="evidence" value="ECO:0007669"/>
    <property type="project" value="InterPro"/>
</dbReference>
<evidence type="ECO:0000256" key="1">
    <source>
        <dbReference type="ARBA" id="ARBA00004418"/>
    </source>
</evidence>
<keyword evidence="2" id="KW-0732">Signal</keyword>
<dbReference type="GO" id="GO:0030288">
    <property type="term" value="C:outer membrane-bounded periplasmic space"/>
    <property type="evidence" value="ECO:0007669"/>
    <property type="project" value="TreeGrafter"/>
</dbReference>
<evidence type="ECO:0000256" key="2">
    <source>
        <dbReference type="ARBA" id="ARBA00022729"/>
    </source>
</evidence>
<feature type="domain" description="Glucan biosynthesis periplasmic MdoG C-terminal" evidence="3">
    <location>
        <begin position="3"/>
        <end position="90"/>
    </location>
</feature>
<dbReference type="PANTHER" id="PTHR30504:SF3">
    <property type="entry name" value="GLUCANS BIOSYNTHESIS PROTEIN D"/>
    <property type="match status" value="1"/>
</dbReference>
<gene>
    <name evidence="4" type="primary">mdoD_4</name>
    <name evidence="4" type="ORF">NCTC12993_06800</name>
</gene>
<proteinExistence type="predicted"/>
<evidence type="ECO:0000259" key="3">
    <source>
        <dbReference type="Pfam" id="PF04349"/>
    </source>
</evidence>
<dbReference type="GO" id="GO:0051274">
    <property type="term" value="P:beta-glucan biosynthetic process"/>
    <property type="evidence" value="ECO:0007669"/>
    <property type="project" value="TreeGrafter"/>
</dbReference>